<organism evidence="2 3">
    <name type="scientific">Pleurodeles waltl</name>
    <name type="common">Iberian ribbed newt</name>
    <dbReference type="NCBI Taxonomy" id="8319"/>
    <lineage>
        <taxon>Eukaryota</taxon>
        <taxon>Metazoa</taxon>
        <taxon>Chordata</taxon>
        <taxon>Craniata</taxon>
        <taxon>Vertebrata</taxon>
        <taxon>Euteleostomi</taxon>
        <taxon>Amphibia</taxon>
        <taxon>Batrachia</taxon>
        <taxon>Caudata</taxon>
        <taxon>Salamandroidea</taxon>
        <taxon>Salamandridae</taxon>
        <taxon>Pleurodelinae</taxon>
        <taxon>Pleurodeles</taxon>
    </lineage>
</organism>
<feature type="compositionally biased region" description="Polar residues" evidence="1">
    <location>
        <begin position="192"/>
        <end position="201"/>
    </location>
</feature>
<protein>
    <submittedName>
        <fullName evidence="2">Uncharacterized protein</fullName>
    </submittedName>
</protein>
<dbReference type="Proteomes" id="UP001066276">
    <property type="component" value="Chromosome 10"/>
</dbReference>
<dbReference type="EMBL" id="JANPWB010000014">
    <property type="protein sequence ID" value="KAJ1096936.1"/>
    <property type="molecule type" value="Genomic_DNA"/>
</dbReference>
<gene>
    <name evidence="2" type="ORF">NDU88_002066</name>
</gene>
<comment type="caution">
    <text evidence="2">The sequence shown here is derived from an EMBL/GenBank/DDBJ whole genome shotgun (WGS) entry which is preliminary data.</text>
</comment>
<reference evidence="2" key="1">
    <citation type="journal article" date="2022" name="bioRxiv">
        <title>Sequencing and chromosome-scale assembly of the giantPleurodeles waltlgenome.</title>
        <authorList>
            <person name="Brown T."/>
            <person name="Elewa A."/>
            <person name="Iarovenko S."/>
            <person name="Subramanian E."/>
            <person name="Araus A.J."/>
            <person name="Petzold A."/>
            <person name="Susuki M."/>
            <person name="Suzuki K.-i.T."/>
            <person name="Hayashi T."/>
            <person name="Toyoda A."/>
            <person name="Oliveira C."/>
            <person name="Osipova E."/>
            <person name="Leigh N.D."/>
            <person name="Simon A."/>
            <person name="Yun M.H."/>
        </authorList>
    </citation>
    <scope>NUCLEOTIDE SEQUENCE</scope>
    <source>
        <strain evidence="2">20211129_DDA</strain>
        <tissue evidence="2">Liver</tissue>
    </source>
</reference>
<feature type="compositionally biased region" description="Polar residues" evidence="1">
    <location>
        <begin position="1"/>
        <end position="23"/>
    </location>
</feature>
<proteinExistence type="predicted"/>
<name>A0AAV7LZF2_PLEWA</name>
<accession>A0AAV7LZF2</accession>
<feature type="region of interest" description="Disordered" evidence="1">
    <location>
        <begin position="166"/>
        <end position="201"/>
    </location>
</feature>
<sequence>MSAVQQVQHANPEDTTPSSSTTGPLCRKDRVGSVAPRGITSDAPHQRPPHREQHTGTSSSSAGHGTGGGGEPPNTANSTTQPPPVQHFSPPTTSCRRPRICSTRTPTLGDGTARPSPGVGRQLRQQGHAIPSHGSVPRAKVTTQRSPQHQWTARLCSLQLILLPSPHSSPVPGPATHNARPDTGTQAHLPRRSNSVTAVVR</sequence>
<feature type="region of interest" description="Disordered" evidence="1">
    <location>
        <begin position="1"/>
        <end position="148"/>
    </location>
</feature>
<evidence type="ECO:0000313" key="2">
    <source>
        <dbReference type="EMBL" id="KAJ1096936.1"/>
    </source>
</evidence>
<dbReference type="AlphaFoldDB" id="A0AAV7LZF2"/>
<evidence type="ECO:0000313" key="3">
    <source>
        <dbReference type="Proteomes" id="UP001066276"/>
    </source>
</evidence>
<evidence type="ECO:0000256" key="1">
    <source>
        <dbReference type="SAM" id="MobiDB-lite"/>
    </source>
</evidence>
<keyword evidence="3" id="KW-1185">Reference proteome</keyword>